<dbReference type="PANTHER" id="PTHR43737:SF1">
    <property type="entry name" value="DUF1501 DOMAIN-CONTAINING PROTEIN"/>
    <property type="match status" value="1"/>
</dbReference>
<dbReference type="EMBL" id="DSOK01000238">
    <property type="protein sequence ID" value="HEN15423.1"/>
    <property type="molecule type" value="Genomic_DNA"/>
</dbReference>
<name>A0A7C2K0R7_9PLAN</name>
<proteinExistence type="predicted"/>
<reference evidence="1" key="1">
    <citation type="journal article" date="2020" name="mSystems">
        <title>Genome- and Community-Level Interaction Insights into Carbon Utilization and Element Cycling Functions of Hydrothermarchaeota in Hydrothermal Sediment.</title>
        <authorList>
            <person name="Zhou Z."/>
            <person name="Liu Y."/>
            <person name="Xu W."/>
            <person name="Pan J."/>
            <person name="Luo Z.H."/>
            <person name="Li M."/>
        </authorList>
    </citation>
    <scope>NUCLEOTIDE SEQUENCE [LARGE SCALE GENOMIC DNA]</scope>
    <source>
        <strain evidence="1">SpSt-339</strain>
    </source>
</reference>
<dbReference type="SUPFAM" id="SSF53649">
    <property type="entry name" value="Alkaline phosphatase-like"/>
    <property type="match status" value="1"/>
</dbReference>
<dbReference type="AlphaFoldDB" id="A0A7C2K0R7"/>
<comment type="caution">
    <text evidence="1">The sequence shown here is derived from an EMBL/GenBank/DDBJ whole genome shotgun (WGS) entry which is preliminary data.</text>
</comment>
<protein>
    <submittedName>
        <fullName evidence="1">DUF1501 domain-containing protein</fullName>
    </submittedName>
</protein>
<dbReference type="PANTHER" id="PTHR43737">
    <property type="entry name" value="BLL7424 PROTEIN"/>
    <property type="match status" value="1"/>
</dbReference>
<dbReference type="InterPro" id="IPR010869">
    <property type="entry name" value="DUF1501"/>
</dbReference>
<dbReference type="Pfam" id="PF07394">
    <property type="entry name" value="DUF1501"/>
    <property type="match status" value="1"/>
</dbReference>
<sequence length="452" mass="49346">MSHPLTRRSLIRSMVSGSILMPGILSQMLAEGATAPSAAGPLVPKTPHYGPKAKRVIFVFATGGVSHVDTFDPKPSTNGRDGTGNDKLMGCVFPYSANPRCGTEVSDLFPYLREQMDDICVIRSMKSAHFDHTEAAVGMHTGSATFTRPSMGSWLSYGLGTFNQNLPSFIVIAPQLPYGGTQVYASDFLPAYHQGTRVIPGEKPIENLTPRTPQRKVQELELGLADAFNRGHLKSRADDSQLAARIKAFETAFQMQTAGPEAFDVSAEDDATLAMYGLKRGENTSFAWQCLVARRLAERGVRFIELVDSGSRPNWDSHGDMNEHKPLAKAADQPLAALIQDLKRRGLFDETLVVWATEFGRTPTREGKMGRGHHGDGFSVWLAGAGIKGGIVHGGTDDIGRSIARDKVDVHDLHATILHLMGIDHTRLTYRHAGRDFRLTDVHGRVIQPILA</sequence>
<evidence type="ECO:0000313" key="1">
    <source>
        <dbReference type="EMBL" id="HEN15423.1"/>
    </source>
</evidence>
<accession>A0A7C2K0R7</accession>
<dbReference type="InterPro" id="IPR017850">
    <property type="entry name" value="Alkaline_phosphatase_core_sf"/>
</dbReference>
<dbReference type="Gene3D" id="3.40.720.10">
    <property type="entry name" value="Alkaline Phosphatase, subunit A"/>
    <property type="match status" value="1"/>
</dbReference>
<gene>
    <name evidence="1" type="ORF">ENQ76_08160</name>
</gene>
<organism evidence="1">
    <name type="scientific">Schlesneria paludicola</name>
    <dbReference type="NCBI Taxonomy" id="360056"/>
    <lineage>
        <taxon>Bacteria</taxon>
        <taxon>Pseudomonadati</taxon>
        <taxon>Planctomycetota</taxon>
        <taxon>Planctomycetia</taxon>
        <taxon>Planctomycetales</taxon>
        <taxon>Planctomycetaceae</taxon>
        <taxon>Schlesneria</taxon>
    </lineage>
</organism>